<protein>
    <submittedName>
        <fullName evidence="2">Uncharacterized protein</fullName>
    </submittedName>
</protein>
<comment type="similarity">
    <text evidence="1">Belongs to the ARG7 family.</text>
</comment>
<dbReference type="OrthoDB" id="1026046at2759"/>
<reference evidence="2 3" key="1">
    <citation type="submission" date="2020-08" db="EMBL/GenBank/DDBJ databases">
        <title>Plant Genome Project.</title>
        <authorList>
            <person name="Zhang R.-G."/>
        </authorList>
    </citation>
    <scope>NUCLEOTIDE SEQUENCE [LARGE SCALE GENOMIC DNA]</scope>
    <source>
        <tissue evidence="2">Rhizome</tissue>
    </source>
</reference>
<accession>A0A8J5H7I5</accession>
<dbReference type="Proteomes" id="UP000734854">
    <property type="component" value="Unassembled WGS sequence"/>
</dbReference>
<dbReference type="GO" id="GO:0009733">
    <property type="term" value="P:response to auxin"/>
    <property type="evidence" value="ECO:0007669"/>
    <property type="project" value="InterPro"/>
</dbReference>
<sequence length="135" mass="15337">MRAAGNHQEKEAAAGEIKVVWKLFRFHMPHLGGGHHEKEVEEGKPPRKGWMALRVGPEGEEQRRFVVPVACLSHPLFAELLDEAAAEYGFEQTGPIVIPCAVGHFHHVVHDVIEDGYRHHHRHRHRLHLFACFAA</sequence>
<comment type="caution">
    <text evidence="2">The sequence shown here is derived from an EMBL/GenBank/DDBJ whole genome shotgun (WGS) entry which is preliminary data.</text>
</comment>
<organism evidence="2 3">
    <name type="scientific">Zingiber officinale</name>
    <name type="common">Ginger</name>
    <name type="synonym">Amomum zingiber</name>
    <dbReference type="NCBI Taxonomy" id="94328"/>
    <lineage>
        <taxon>Eukaryota</taxon>
        <taxon>Viridiplantae</taxon>
        <taxon>Streptophyta</taxon>
        <taxon>Embryophyta</taxon>
        <taxon>Tracheophyta</taxon>
        <taxon>Spermatophyta</taxon>
        <taxon>Magnoliopsida</taxon>
        <taxon>Liliopsida</taxon>
        <taxon>Zingiberales</taxon>
        <taxon>Zingiberaceae</taxon>
        <taxon>Zingiber</taxon>
    </lineage>
</organism>
<dbReference type="PANTHER" id="PTHR31374">
    <property type="entry name" value="AUXIN-INDUCED PROTEIN-LIKE-RELATED"/>
    <property type="match status" value="1"/>
</dbReference>
<keyword evidence="3" id="KW-1185">Reference proteome</keyword>
<dbReference type="InterPro" id="IPR003676">
    <property type="entry name" value="SAUR_fam"/>
</dbReference>
<dbReference type="AlphaFoldDB" id="A0A8J5H7I5"/>
<gene>
    <name evidence="2" type="ORF">ZIOFF_021829</name>
</gene>
<name>A0A8J5H7I5_ZINOF</name>
<dbReference type="EMBL" id="JACMSC010000006">
    <property type="protein sequence ID" value="KAG6518354.1"/>
    <property type="molecule type" value="Genomic_DNA"/>
</dbReference>
<dbReference type="Pfam" id="PF02519">
    <property type="entry name" value="Auxin_inducible"/>
    <property type="match status" value="1"/>
</dbReference>
<evidence type="ECO:0000313" key="3">
    <source>
        <dbReference type="Proteomes" id="UP000734854"/>
    </source>
</evidence>
<evidence type="ECO:0000256" key="1">
    <source>
        <dbReference type="ARBA" id="ARBA00006974"/>
    </source>
</evidence>
<dbReference type="PANTHER" id="PTHR31374:SF29">
    <property type="entry name" value="SAUR-LIKE AUXIN-RESPONSIVE PROTEIN FAMILY"/>
    <property type="match status" value="1"/>
</dbReference>
<proteinExistence type="inferred from homology"/>
<evidence type="ECO:0000313" key="2">
    <source>
        <dbReference type="EMBL" id="KAG6518354.1"/>
    </source>
</evidence>